<evidence type="ECO:0000313" key="2">
    <source>
        <dbReference type="EMBL" id="EPS34726.1"/>
    </source>
</evidence>
<evidence type="ECO:0000256" key="1">
    <source>
        <dbReference type="SAM" id="MobiDB-lite"/>
    </source>
</evidence>
<dbReference type="EMBL" id="KB644415">
    <property type="protein sequence ID" value="EPS34726.1"/>
    <property type="molecule type" value="Genomic_DNA"/>
</dbReference>
<keyword evidence="3" id="KW-1185">Reference proteome</keyword>
<protein>
    <submittedName>
        <fullName evidence="2">Uncharacterized protein</fullName>
    </submittedName>
</protein>
<sequence>MYIQSMMSKTGLAKPLSDAEKRKSEASNGKSWISSSPATAAILVTQLRDNLGLEMRIRVRRRGIVSRVPIAHK</sequence>
<reference evidence="2 3" key="1">
    <citation type="journal article" date="2013" name="PLoS ONE">
        <title>Genomic and secretomic analyses reveal unique features of the lignocellulolytic enzyme system of Penicillium decumbens.</title>
        <authorList>
            <person name="Liu G."/>
            <person name="Zhang L."/>
            <person name="Wei X."/>
            <person name="Zou G."/>
            <person name="Qin Y."/>
            <person name="Ma L."/>
            <person name="Li J."/>
            <person name="Zheng H."/>
            <person name="Wang S."/>
            <person name="Wang C."/>
            <person name="Xun L."/>
            <person name="Zhao G.-P."/>
            <person name="Zhou Z."/>
            <person name="Qu Y."/>
        </authorList>
    </citation>
    <scope>NUCLEOTIDE SEQUENCE [LARGE SCALE GENOMIC DNA]</scope>
    <source>
        <strain evidence="3">114-2 / CGMCC 5302</strain>
    </source>
</reference>
<dbReference type="HOGENOM" id="CLU_2705630_0_0_1"/>
<organism evidence="2 3">
    <name type="scientific">Penicillium oxalicum (strain 114-2 / CGMCC 5302)</name>
    <name type="common">Penicillium decumbens</name>
    <dbReference type="NCBI Taxonomy" id="933388"/>
    <lineage>
        <taxon>Eukaryota</taxon>
        <taxon>Fungi</taxon>
        <taxon>Dikarya</taxon>
        <taxon>Ascomycota</taxon>
        <taxon>Pezizomycotina</taxon>
        <taxon>Eurotiomycetes</taxon>
        <taxon>Eurotiomycetidae</taxon>
        <taxon>Eurotiales</taxon>
        <taxon>Aspergillaceae</taxon>
        <taxon>Penicillium</taxon>
    </lineage>
</organism>
<gene>
    <name evidence="2" type="ORF">PDE_09690</name>
</gene>
<dbReference type="AlphaFoldDB" id="S8A0R3"/>
<dbReference type="Proteomes" id="UP000019376">
    <property type="component" value="Unassembled WGS sequence"/>
</dbReference>
<accession>S8A0R3</accession>
<name>S8A0R3_PENO1</name>
<proteinExistence type="predicted"/>
<evidence type="ECO:0000313" key="3">
    <source>
        <dbReference type="Proteomes" id="UP000019376"/>
    </source>
</evidence>
<feature type="region of interest" description="Disordered" evidence="1">
    <location>
        <begin position="1"/>
        <end position="33"/>
    </location>
</feature>